<accession>A0A848B4R3</accession>
<reference evidence="1 2" key="1">
    <citation type="submission" date="2020-04" db="EMBL/GenBank/DDBJ databases">
        <authorList>
            <person name="Hitch T.C.A."/>
            <person name="Wylensek D."/>
            <person name="Clavel T."/>
        </authorList>
    </citation>
    <scope>NUCLEOTIDE SEQUENCE [LARGE SCALE GENOMIC DNA]</scope>
    <source>
        <strain evidence="1 2">COR2-253-APC-1A</strain>
    </source>
</reference>
<name>A0A848B4R3_9BACT</name>
<organism evidence="1 2">
    <name type="scientific">Victivallis vadensis</name>
    <dbReference type="NCBI Taxonomy" id="172901"/>
    <lineage>
        <taxon>Bacteria</taxon>
        <taxon>Pseudomonadati</taxon>
        <taxon>Lentisphaerota</taxon>
        <taxon>Lentisphaeria</taxon>
        <taxon>Victivallales</taxon>
        <taxon>Victivallaceae</taxon>
        <taxon>Victivallis</taxon>
    </lineage>
</organism>
<dbReference type="Proteomes" id="UP000576225">
    <property type="component" value="Unassembled WGS sequence"/>
</dbReference>
<gene>
    <name evidence="1" type="ORF">HF882_18890</name>
</gene>
<evidence type="ECO:0000313" key="1">
    <source>
        <dbReference type="EMBL" id="NMD88660.1"/>
    </source>
</evidence>
<protein>
    <submittedName>
        <fullName evidence="1">TIGR02646 family protein</fullName>
    </submittedName>
</protein>
<comment type="caution">
    <text evidence="1">The sequence shown here is derived from an EMBL/GenBank/DDBJ whole genome shotgun (WGS) entry which is preliminary data.</text>
</comment>
<dbReference type="NCBIfam" id="TIGR02646">
    <property type="entry name" value="retron system putative HNH endonuclease"/>
    <property type="match status" value="1"/>
</dbReference>
<evidence type="ECO:0000313" key="2">
    <source>
        <dbReference type="Proteomes" id="UP000576225"/>
    </source>
</evidence>
<dbReference type="Gene3D" id="1.10.30.50">
    <property type="match status" value="1"/>
</dbReference>
<dbReference type="InterPro" id="IPR013467">
    <property type="entry name" value="HNH78-like"/>
</dbReference>
<proteinExistence type="predicted"/>
<sequence length="260" mass="30421">MKKIPSKKMLTEPLSFRNYRLANTSERNWDSFRNSAPQAYNDLKRQLFQEQGEICAYCEEHVPGNRRRIEHFHPKSDTASSHNWTLDWCNMLGVCMGGEYEAYSRPANLSCDSYKNHLIITGQLSEQCDHDLLNPYNIVSSENLFCFNPVTGEITPNEAVCNGNPTLISGQTKTTLDLVRDTICFLNLNCARLKDKRKKIHQELQRWLRTQRQKHRSASQAKRELAKRWFSQRWPSFFTTRRCLLANYAEEFLRNSNYNG</sequence>
<dbReference type="EMBL" id="JABAEW010000053">
    <property type="protein sequence ID" value="NMD88660.1"/>
    <property type="molecule type" value="Genomic_DNA"/>
</dbReference>
<dbReference type="RefSeq" id="WP_168963707.1">
    <property type="nucleotide sequence ID" value="NZ_JABAEW010000053.1"/>
</dbReference>
<dbReference type="AlphaFoldDB" id="A0A848B4R3"/>